<dbReference type="Proteomes" id="UP000616769">
    <property type="component" value="Unassembled WGS sequence"/>
</dbReference>
<organism evidence="2 3">
    <name type="scientific">Sarcoptes scabiei</name>
    <name type="common">Itch mite</name>
    <name type="synonym">Acarus scabiei</name>
    <dbReference type="NCBI Taxonomy" id="52283"/>
    <lineage>
        <taxon>Eukaryota</taxon>
        <taxon>Metazoa</taxon>
        <taxon>Ecdysozoa</taxon>
        <taxon>Arthropoda</taxon>
        <taxon>Chelicerata</taxon>
        <taxon>Arachnida</taxon>
        <taxon>Acari</taxon>
        <taxon>Acariformes</taxon>
        <taxon>Sarcoptiformes</taxon>
        <taxon>Astigmata</taxon>
        <taxon>Psoroptidia</taxon>
        <taxon>Sarcoptoidea</taxon>
        <taxon>Sarcoptidae</taxon>
        <taxon>Sarcoptinae</taxon>
        <taxon>Sarcoptes</taxon>
    </lineage>
</organism>
<dbReference type="Gene3D" id="1.10.510.10">
    <property type="entry name" value="Transferase(Phosphotransferase) domain 1"/>
    <property type="match status" value="2"/>
</dbReference>
<dbReference type="InterPro" id="IPR008266">
    <property type="entry name" value="Tyr_kinase_AS"/>
</dbReference>
<name>A0A132AC85_SARSC</name>
<dbReference type="PROSITE" id="PS50011">
    <property type="entry name" value="PROTEIN_KINASE_DOM"/>
    <property type="match status" value="2"/>
</dbReference>
<gene>
    <name evidence="2" type="ORF">QR98_0066990</name>
</gene>
<reference evidence="2 3" key="1">
    <citation type="journal article" date="2015" name="Parasit. Vectors">
        <title>Draft genome of the scabies mite.</title>
        <authorList>
            <person name="Rider S.D.Jr."/>
            <person name="Morgan M.S."/>
            <person name="Arlian L.G."/>
        </authorList>
    </citation>
    <scope>NUCLEOTIDE SEQUENCE [LARGE SCALE GENOMIC DNA]</scope>
    <source>
        <strain evidence="2">Arlian Lab</strain>
    </source>
</reference>
<evidence type="ECO:0000259" key="1">
    <source>
        <dbReference type="PROSITE" id="PS50011"/>
    </source>
</evidence>
<dbReference type="SMART" id="SM00219">
    <property type="entry name" value="TyrKc"/>
    <property type="match status" value="1"/>
</dbReference>
<keyword evidence="2" id="KW-0808">Transferase</keyword>
<accession>A0A132AC85</accession>
<dbReference type="InterPro" id="IPR011009">
    <property type="entry name" value="Kinase-like_dom_sf"/>
</dbReference>
<dbReference type="PROSITE" id="PS00107">
    <property type="entry name" value="PROTEIN_KINASE_ATP"/>
    <property type="match status" value="2"/>
</dbReference>
<dbReference type="Pfam" id="PF00069">
    <property type="entry name" value="Pkinase"/>
    <property type="match status" value="2"/>
</dbReference>
<keyword evidence="2" id="KW-0418">Kinase</keyword>
<dbReference type="PROSITE" id="PS00109">
    <property type="entry name" value="PROTEIN_KINASE_TYR"/>
    <property type="match status" value="1"/>
</dbReference>
<feature type="domain" description="Protein kinase" evidence="1">
    <location>
        <begin position="473"/>
        <end position="773"/>
    </location>
</feature>
<dbReference type="GO" id="GO:0004674">
    <property type="term" value="F:protein serine/threonine kinase activity"/>
    <property type="evidence" value="ECO:0007669"/>
    <property type="project" value="TreeGrafter"/>
</dbReference>
<dbReference type="InterPro" id="IPR000719">
    <property type="entry name" value="Prot_kinase_dom"/>
</dbReference>
<dbReference type="InterPro" id="IPR017441">
    <property type="entry name" value="Protein_kinase_ATP_BS"/>
</dbReference>
<dbReference type="PANTHER" id="PTHR24359">
    <property type="entry name" value="SERINE/THREONINE-PROTEIN KINASE SBK1"/>
    <property type="match status" value="1"/>
</dbReference>
<dbReference type="VEuPathDB" id="VectorBase:SSCA010348"/>
<protein>
    <submittedName>
        <fullName evidence="2">Serine/threonine-protein kinase SBK1-like protein</fullName>
    </submittedName>
</protein>
<dbReference type="EMBL" id="JXLN01012231">
    <property type="protein sequence ID" value="KPM08185.1"/>
    <property type="molecule type" value="Genomic_DNA"/>
</dbReference>
<sequence length="778" mass="90044">MSSLLSLASSSSSSNETGRKQLSIHKIRDIPLETINIETNYKILREIGCGDYGKVILAIHKSSHSEVALKAVPKCTTPLKDFLLEFHYSYFLSPHHNILDTYDVAFETIDHYYFAQEVAPFGDLAQAVERTNGSGLEEKSVKIVIEQIVSALNFMHDMELVHRDVRTENVLIYNPNLTKVKLTDFGLTRRVGTLVKKRVKSLPTCPPEVWQAVLLEGYHIETGSDVWQLAVMICIMLTTKFPWEKADITDTHFTEFVEWQKRKLTRTPRYFRDFTPRALRMFRRLMEIKPSKRYPVTEIRKYLTNDWISKKVLRSASFYIPQDLRETKTKQKYGQNYGHNESIIESENKELPTIPGWIPLPQYRSSALMKIIVNDNLIEIDIENDRKLRNEGNKQSNYLSDDSKAIPLMKNDQQINWAKQSSPSSAIGGNKFFNFIINEYLSIHQKDIDMNEIGLSKAIKYLHRKRLDEKGYRMTNKKLGEGGYGVVYKCYLKNQTFARPLACKIMYLSRKDKCTSLENYSNEIYAMKYSKHTNIVTLIDNFIYSYSLSIDNVRMSHSYIIMEYAQKGTLWAKLKKHGPFSEQQSRLYFNQIVQGLHHLHLNGIAHRDLKLGNILLTDSGEQSKETVKIADFGLSRLVHSKESGLIKTMKPAGTLAYMSPQILNCYIRSNSKQAITEKYSYDPFKADIWALGVCLFLLLTKHHPFDSPPANKPERIVFAKKMLERQLNRDWHSLGDIETKINQEIRVLLDGLFEPNSNRRLHIYSVSKIMELMNQKII</sequence>
<dbReference type="OrthoDB" id="10252171at2759"/>
<dbReference type="AlphaFoldDB" id="A0A132AC85"/>
<feature type="domain" description="Protein kinase" evidence="1">
    <location>
        <begin position="41"/>
        <end position="308"/>
    </location>
</feature>
<comment type="caution">
    <text evidence="2">The sequence shown here is derived from an EMBL/GenBank/DDBJ whole genome shotgun (WGS) entry which is preliminary data.</text>
</comment>
<dbReference type="PANTHER" id="PTHR24359:SF1">
    <property type="entry name" value="INHIBITOR OF NUCLEAR FACTOR KAPPA-B KINASE EPSILON SUBUNIT HOMOLOG 1-RELATED"/>
    <property type="match status" value="1"/>
</dbReference>
<evidence type="ECO:0000313" key="2">
    <source>
        <dbReference type="EMBL" id="KPM08185.1"/>
    </source>
</evidence>
<proteinExistence type="predicted"/>
<evidence type="ECO:0000313" key="3">
    <source>
        <dbReference type="Proteomes" id="UP000616769"/>
    </source>
</evidence>
<dbReference type="InterPro" id="IPR020635">
    <property type="entry name" value="Tyr_kinase_cat_dom"/>
</dbReference>
<dbReference type="InterPro" id="IPR008271">
    <property type="entry name" value="Ser/Thr_kinase_AS"/>
</dbReference>
<dbReference type="SUPFAM" id="SSF56112">
    <property type="entry name" value="Protein kinase-like (PK-like)"/>
    <property type="match status" value="2"/>
</dbReference>
<dbReference type="GO" id="GO:0005524">
    <property type="term" value="F:ATP binding"/>
    <property type="evidence" value="ECO:0007669"/>
    <property type="project" value="UniProtKB-UniRule"/>
</dbReference>
<dbReference type="PROSITE" id="PS00108">
    <property type="entry name" value="PROTEIN_KINASE_ST"/>
    <property type="match status" value="1"/>
</dbReference>
<dbReference type="SMART" id="SM00220">
    <property type="entry name" value="S_TKc"/>
    <property type="match status" value="2"/>
</dbReference>
<dbReference type="GO" id="GO:0004713">
    <property type="term" value="F:protein tyrosine kinase activity"/>
    <property type="evidence" value="ECO:0007669"/>
    <property type="project" value="InterPro"/>
</dbReference>